<dbReference type="GO" id="GO:0003677">
    <property type="term" value="F:DNA binding"/>
    <property type="evidence" value="ECO:0007669"/>
    <property type="project" value="UniProtKB-KW"/>
</dbReference>
<evidence type="ECO:0000259" key="9">
    <source>
        <dbReference type="Pfam" id="PF13482"/>
    </source>
</evidence>
<keyword evidence="4" id="KW-0548">Nucleotidyltransferase</keyword>
<dbReference type="InterPro" id="IPR006172">
    <property type="entry name" value="DNA-dir_DNA_pol_B"/>
</dbReference>
<feature type="domain" description="YprB ribonuclease H-like" evidence="9">
    <location>
        <begin position="54"/>
        <end position="147"/>
    </location>
</feature>
<evidence type="ECO:0000313" key="10">
    <source>
        <dbReference type="EMBL" id="RUT14621.1"/>
    </source>
</evidence>
<comment type="catalytic activity">
    <reaction evidence="7">
        <text>DNA(n) + a 2'-deoxyribonucleoside 5'-triphosphate = DNA(n+1) + diphosphate</text>
        <dbReference type="Rhea" id="RHEA:22508"/>
        <dbReference type="Rhea" id="RHEA-COMP:17339"/>
        <dbReference type="Rhea" id="RHEA-COMP:17340"/>
        <dbReference type="ChEBI" id="CHEBI:33019"/>
        <dbReference type="ChEBI" id="CHEBI:61560"/>
        <dbReference type="ChEBI" id="CHEBI:173112"/>
        <dbReference type="EC" id="2.7.7.7"/>
    </reaction>
</comment>
<sequence length="603" mass="68942">MEQYNHRNLVIGSKGKIIVNENELDIFYTDRSPRDRWEPDRELMPYNHLRQMVIDIETSGLSSQTDRIYAIGCMDENWQVTIFMESDESSLLQKFVRHVSGYCADVILSFNGTQFDLPFIIARCEKYNIRHPFKIADRLRTIQTAQVFGQPLKIHQVYVKGSQHVDVYICVLRWDYISKCLHNARSLKRAVLEMGLRQQQRLVLPYQQILECWQQGAQSQGWAKIRQYLIYDLEDTKLIADKLVPSYYYESGIVPRMNLQQLAITGNGTKWQRILENQYPTLRPTADRKMQFDGGLVISVPGLHRNVVKIDVASLYPSIMLKYGICSGKDPRRVGLSILEYLTQERLRLKQLAKAGDIDASHAQSALKVTINSLFGFLGTSGLSFNDMEAAALVTAYGRRILRFAIAFIEKQGGIQVESDTDGIFFSHPQPVQVYENLKAAMPEGIDIELETQATAMFVPSRGAKNYILWHDDGSVTTKGLWRKRDRSQLEKEFPLQYLTYFLGNPQSAETYYQSIKQQLSSGSFPISKLQITRKIKKGEKNLLRLGSTGEVVTFYQGIEGITNCGDYSSGYYLKIVAQKRQEILDLVAPEILGSRKVQLSLF</sequence>
<accession>A0AB37UUI9</accession>
<reference evidence="10 11" key="1">
    <citation type="journal article" date="2019" name="Genome Biol. Evol.">
        <title>Day and night: Metabolic profiles and evolutionary relationships of six axenic non-marine cyanobacteria.</title>
        <authorList>
            <person name="Will S.E."/>
            <person name="Henke P."/>
            <person name="Boedeker C."/>
            <person name="Huang S."/>
            <person name="Brinkmann H."/>
            <person name="Rohde M."/>
            <person name="Jarek M."/>
            <person name="Friedl T."/>
            <person name="Seufert S."/>
            <person name="Schumacher M."/>
            <person name="Overmann J."/>
            <person name="Neumann-Schaal M."/>
            <person name="Petersen J."/>
        </authorList>
    </citation>
    <scope>NUCLEOTIDE SEQUENCE [LARGE SCALE GENOMIC DNA]</scope>
    <source>
        <strain evidence="10 11">SAG 39.79</strain>
    </source>
</reference>
<evidence type="ECO:0000256" key="3">
    <source>
        <dbReference type="ARBA" id="ARBA00022679"/>
    </source>
</evidence>
<dbReference type="GO" id="GO:0003887">
    <property type="term" value="F:DNA-directed DNA polymerase activity"/>
    <property type="evidence" value="ECO:0007669"/>
    <property type="project" value="UniProtKB-KW"/>
</dbReference>
<dbReference type="GO" id="GO:0000166">
    <property type="term" value="F:nucleotide binding"/>
    <property type="evidence" value="ECO:0007669"/>
    <property type="project" value="InterPro"/>
</dbReference>
<evidence type="ECO:0000256" key="4">
    <source>
        <dbReference type="ARBA" id="ARBA00022695"/>
    </source>
</evidence>
<dbReference type="EMBL" id="RSCK01000001">
    <property type="protein sequence ID" value="RUT14621.1"/>
    <property type="molecule type" value="Genomic_DNA"/>
</dbReference>
<comment type="similarity">
    <text evidence="1">Belongs to the DNA polymerase type-B family.</text>
</comment>
<evidence type="ECO:0000256" key="7">
    <source>
        <dbReference type="ARBA" id="ARBA00049244"/>
    </source>
</evidence>
<dbReference type="SUPFAM" id="SSF53098">
    <property type="entry name" value="Ribonuclease H-like"/>
    <property type="match status" value="1"/>
</dbReference>
<organism evidence="10 11">
    <name type="scientific">Chroococcidiopsis cubana SAG 39.79</name>
    <dbReference type="NCBI Taxonomy" id="388085"/>
    <lineage>
        <taxon>Bacteria</taxon>
        <taxon>Bacillati</taxon>
        <taxon>Cyanobacteriota</taxon>
        <taxon>Cyanophyceae</taxon>
        <taxon>Chroococcidiopsidales</taxon>
        <taxon>Chroococcidiopsidaceae</taxon>
        <taxon>Chroococcidiopsis</taxon>
    </lineage>
</organism>
<dbReference type="Pfam" id="PF13482">
    <property type="entry name" value="RNase_H_2"/>
    <property type="match status" value="1"/>
</dbReference>
<dbReference type="InterPro" id="IPR023211">
    <property type="entry name" value="DNA_pol_palm_dom_sf"/>
</dbReference>
<dbReference type="Gene3D" id="3.90.1600.10">
    <property type="entry name" value="Palm domain of DNA polymerase"/>
    <property type="match status" value="1"/>
</dbReference>
<evidence type="ECO:0000313" key="11">
    <source>
        <dbReference type="Proteomes" id="UP000282574"/>
    </source>
</evidence>
<dbReference type="Proteomes" id="UP000282574">
    <property type="component" value="Unassembled WGS sequence"/>
</dbReference>
<keyword evidence="6" id="KW-0238">DNA-binding</keyword>
<dbReference type="SMART" id="SM00486">
    <property type="entry name" value="POLBc"/>
    <property type="match status" value="1"/>
</dbReference>
<dbReference type="AlphaFoldDB" id="A0AB37UUI9"/>
<feature type="domain" description="DNA-directed DNA polymerase family B multifunctional" evidence="8">
    <location>
        <begin position="361"/>
        <end position="414"/>
    </location>
</feature>
<keyword evidence="11" id="KW-1185">Reference proteome</keyword>
<dbReference type="EC" id="2.7.7.7" evidence="2"/>
<dbReference type="Gene3D" id="3.30.420.10">
    <property type="entry name" value="Ribonuclease H-like superfamily/Ribonuclease H"/>
    <property type="match status" value="1"/>
</dbReference>
<proteinExistence type="inferred from homology"/>
<name>A0AB37UUI9_9CYAN</name>
<gene>
    <name evidence="10" type="ORF">DSM107010_01670</name>
</gene>
<evidence type="ECO:0000259" key="8">
    <source>
        <dbReference type="Pfam" id="PF00136"/>
    </source>
</evidence>
<dbReference type="PANTHER" id="PTHR10322:SF23">
    <property type="entry name" value="DNA POLYMERASE DELTA CATALYTIC SUBUNIT"/>
    <property type="match status" value="1"/>
</dbReference>
<dbReference type="InterPro" id="IPR038720">
    <property type="entry name" value="YprB_RNase_H-like_dom"/>
</dbReference>
<keyword evidence="5" id="KW-0239">DNA-directed DNA polymerase</keyword>
<dbReference type="PANTHER" id="PTHR10322">
    <property type="entry name" value="DNA POLYMERASE CATALYTIC SUBUNIT"/>
    <property type="match status" value="1"/>
</dbReference>
<dbReference type="InterPro" id="IPR006134">
    <property type="entry name" value="DNA-dir_DNA_pol_B_multi_dom"/>
</dbReference>
<evidence type="ECO:0000256" key="1">
    <source>
        <dbReference type="ARBA" id="ARBA00005755"/>
    </source>
</evidence>
<comment type="caution">
    <text evidence="10">The sequence shown here is derived from an EMBL/GenBank/DDBJ whole genome shotgun (WGS) entry which is preliminary data.</text>
</comment>
<dbReference type="InterPro" id="IPR012337">
    <property type="entry name" value="RNaseH-like_sf"/>
</dbReference>
<dbReference type="SUPFAM" id="SSF56672">
    <property type="entry name" value="DNA/RNA polymerases"/>
    <property type="match status" value="1"/>
</dbReference>
<dbReference type="InterPro" id="IPR043502">
    <property type="entry name" value="DNA/RNA_pol_sf"/>
</dbReference>
<evidence type="ECO:0000256" key="2">
    <source>
        <dbReference type="ARBA" id="ARBA00012417"/>
    </source>
</evidence>
<dbReference type="InterPro" id="IPR036397">
    <property type="entry name" value="RNaseH_sf"/>
</dbReference>
<evidence type="ECO:0000256" key="5">
    <source>
        <dbReference type="ARBA" id="ARBA00022932"/>
    </source>
</evidence>
<dbReference type="Pfam" id="PF00136">
    <property type="entry name" value="DNA_pol_B"/>
    <property type="match status" value="1"/>
</dbReference>
<dbReference type="RefSeq" id="WP_106166545.1">
    <property type="nucleotide sequence ID" value="NZ_JAVKZF010000005.1"/>
</dbReference>
<dbReference type="InterPro" id="IPR050240">
    <property type="entry name" value="DNA_pol_type-B"/>
</dbReference>
<evidence type="ECO:0000256" key="6">
    <source>
        <dbReference type="ARBA" id="ARBA00023125"/>
    </source>
</evidence>
<protein>
    <recommendedName>
        <fullName evidence="2">DNA-directed DNA polymerase</fullName>
        <ecNumber evidence="2">2.7.7.7</ecNumber>
    </recommendedName>
</protein>
<keyword evidence="3" id="KW-0808">Transferase</keyword>